<accession>A0ABQ7GYP8</accession>
<organism evidence="1 2">
    <name type="scientific">Dunaliella salina</name>
    <name type="common">Green alga</name>
    <name type="synonym">Protococcus salinus</name>
    <dbReference type="NCBI Taxonomy" id="3046"/>
    <lineage>
        <taxon>Eukaryota</taxon>
        <taxon>Viridiplantae</taxon>
        <taxon>Chlorophyta</taxon>
        <taxon>core chlorophytes</taxon>
        <taxon>Chlorophyceae</taxon>
        <taxon>CS clade</taxon>
        <taxon>Chlamydomonadales</taxon>
        <taxon>Dunaliellaceae</taxon>
        <taxon>Dunaliella</taxon>
    </lineage>
</organism>
<keyword evidence="2" id="KW-1185">Reference proteome</keyword>
<evidence type="ECO:0000313" key="2">
    <source>
        <dbReference type="Proteomes" id="UP000815325"/>
    </source>
</evidence>
<dbReference type="Proteomes" id="UP000815325">
    <property type="component" value="Unassembled WGS sequence"/>
</dbReference>
<dbReference type="EMBL" id="MU069534">
    <property type="protein sequence ID" value="KAF5839729.1"/>
    <property type="molecule type" value="Genomic_DNA"/>
</dbReference>
<name>A0ABQ7GYP8_DUNSA</name>
<gene>
    <name evidence="1" type="ORF">DUNSADRAFT_18729</name>
</gene>
<evidence type="ECO:0000313" key="1">
    <source>
        <dbReference type="EMBL" id="KAF5839729.1"/>
    </source>
</evidence>
<comment type="caution">
    <text evidence="1">The sequence shown here is derived from an EMBL/GenBank/DDBJ whole genome shotgun (WGS) entry which is preliminary data.</text>
</comment>
<proteinExistence type="predicted"/>
<protein>
    <submittedName>
        <fullName evidence="1">Uncharacterized protein</fullName>
    </submittedName>
</protein>
<reference evidence="1" key="1">
    <citation type="submission" date="2017-08" db="EMBL/GenBank/DDBJ databases">
        <authorList>
            <person name="Polle J.E."/>
            <person name="Barry K."/>
            <person name="Cushman J."/>
            <person name="Schmutz J."/>
            <person name="Tran D."/>
            <person name="Hathwaick L.T."/>
            <person name="Yim W.C."/>
            <person name="Jenkins J."/>
            <person name="Mckie-Krisberg Z.M."/>
            <person name="Prochnik S."/>
            <person name="Lindquist E."/>
            <person name="Dockter R.B."/>
            <person name="Adam C."/>
            <person name="Molina H."/>
            <person name="Bunkerborg J."/>
            <person name="Jin E."/>
            <person name="Buchheim M."/>
            <person name="Magnuson J."/>
        </authorList>
    </citation>
    <scope>NUCLEOTIDE SEQUENCE</scope>
    <source>
        <strain evidence="1">CCAP 19/18</strain>
    </source>
</reference>
<sequence>MTDLEHQMSPSDMDSGIPSFSHFTTVKHLLQIMSSGQISPLSRHSYTIHIKNPAHSHAALQDSESSIPLGFVV</sequence>